<protein>
    <recommendedName>
        <fullName evidence="1">WWE domain-containing protein</fullName>
    </recommendedName>
</protein>
<accession>A0ABD3HQK6</accession>
<proteinExistence type="predicted"/>
<dbReference type="InterPro" id="IPR037197">
    <property type="entry name" value="WWE_dom_sf"/>
</dbReference>
<evidence type="ECO:0000313" key="2">
    <source>
        <dbReference type="EMBL" id="KAL3693825.1"/>
    </source>
</evidence>
<evidence type="ECO:0000313" key="3">
    <source>
        <dbReference type="Proteomes" id="UP001633002"/>
    </source>
</evidence>
<dbReference type="AlphaFoldDB" id="A0ABD3HQK6"/>
<dbReference type="Proteomes" id="UP001633002">
    <property type="component" value="Unassembled WGS sequence"/>
</dbReference>
<organism evidence="2 3">
    <name type="scientific">Riccia sorocarpa</name>
    <dbReference type="NCBI Taxonomy" id="122646"/>
    <lineage>
        <taxon>Eukaryota</taxon>
        <taxon>Viridiplantae</taxon>
        <taxon>Streptophyta</taxon>
        <taxon>Embryophyta</taxon>
        <taxon>Marchantiophyta</taxon>
        <taxon>Marchantiopsida</taxon>
        <taxon>Marchantiidae</taxon>
        <taxon>Marchantiales</taxon>
        <taxon>Ricciaceae</taxon>
        <taxon>Riccia</taxon>
    </lineage>
</organism>
<evidence type="ECO:0000259" key="1">
    <source>
        <dbReference type="Pfam" id="PF02825"/>
    </source>
</evidence>
<dbReference type="InterPro" id="IPR004170">
    <property type="entry name" value="WWE_dom"/>
</dbReference>
<dbReference type="Gene3D" id="3.30.720.50">
    <property type="match status" value="1"/>
</dbReference>
<comment type="caution">
    <text evidence="2">The sequence shown here is derived from an EMBL/GenBank/DDBJ whole genome shotgun (WGS) entry which is preliminary data.</text>
</comment>
<dbReference type="Pfam" id="PF02825">
    <property type="entry name" value="WWE"/>
    <property type="match status" value="1"/>
</dbReference>
<dbReference type="EMBL" id="JBJQOH010000003">
    <property type="protein sequence ID" value="KAL3693825.1"/>
    <property type="molecule type" value="Genomic_DNA"/>
</dbReference>
<reference evidence="2 3" key="1">
    <citation type="submission" date="2024-09" db="EMBL/GenBank/DDBJ databases">
        <title>Chromosome-scale assembly of Riccia sorocarpa.</title>
        <authorList>
            <person name="Paukszto L."/>
        </authorList>
    </citation>
    <scope>NUCLEOTIDE SEQUENCE [LARGE SCALE GENOMIC DNA]</scope>
    <source>
        <strain evidence="2">LP-2024</strain>
        <tissue evidence="2">Aerial parts of the thallus</tissue>
    </source>
</reference>
<dbReference type="SUPFAM" id="SSF117839">
    <property type="entry name" value="WWE domain"/>
    <property type="match status" value="1"/>
</dbReference>
<sequence length="432" mass="48617">MCIIQKSANPTGVGVWWQDDTKWCQYTQHHDNLIRKGVHDKLTTIDLGVITSGVHPQGQRYVVDLDKMEQVAVRTGQRRPVMIIDAAPAPRSQLQISGPPQLEVFESSIKLVGLKPLRLLSGEVRLRGVHHLRLLDYEAFTTFVFVAQAFDAGLSRSSGVVKVHYRDNNGQLKEYDVDVASALLRNALGQQRSVVLPGNTGQLMLFNFETMEQCFVDGFCGSTGEAILADRAPVKFFIEVPWNLERMMNLVRVAESTTRRKIFGMTIEKLRNEEYLTLTLPEMAHPRTIVATEVEYQPRVGEPRFEEFVSALEQNLLACPKLIESFLKLTVPGSSEDSKVQIVFKPFGKKRNESLREKRSQVAFWMSMAAPIAAAHAVVYGETILKITAYLAILPDVSVTRATRGTRSYHSEAEVLIDRPDHYLPLGQLQVR</sequence>
<feature type="domain" description="WWE" evidence="1">
    <location>
        <begin position="15"/>
        <end position="81"/>
    </location>
</feature>
<name>A0ABD3HQK6_9MARC</name>
<gene>
    <name evidence="2" type="ORF">R1sor_007476</name>
</gene>
<keyword evidence="3" id="KW-1185">Reference proteome</keyword>